<dbReference type="GO" id="GO:0004518">
    <property type="term" value="F:nuclease activity"/>
    <property type="evidence" value="ECO:0007669"/>
    <property type="project" value="UniProtKB-KW"/>
</dbReference>
<dbReference type="RefSeq" id="XP_031441570.1">
    <property type="nucleotide sequence ID" value="XM_031585710.2"/>
</dbReference>
<dbReference type="Pfam" id="PF13359">
    <property type="entry name" value="DDE_Tnp_4"/>
    <property type="match status" value="1"/>
</dbReference>
<name>A0A6P8H2Z7_CLUHA</name>
<evidence type="ECO:0000256" key="10">
    <source>
        <dbReference type="ARBA" id="ARBA00023242"/>
    </source>
</evidence>
<dbReference type="PRINTS" id="PR02086">
    <property type="entry name" value="PUTNUCHARBI1"/>
</dbReference>
<dbReference type="RefSeq" id="XP_031441569.1">
    <property type="nucleotide sequence ID" value="XM_031585709.2"/>
</dbReference>
<gene>
    <name evidence="15 16" type="primary">ppp1r8a</name>
</gene>
<evidence type="ECO:0000313" key="15">
    <source>
        <dbReference type="RefSeq" id="XP_031441569.1"/>
    </source>
</evidence>
<dbReference type="InterPro" id="IPR045249">
    <property type="entry name" value="HARBI1-like"/>
</dbReference>
<evidence type="ECO:0000256" key="11">
    <source>
        <dbReference type="ARBA" id="ARBA00030126"/>
    </source>
</evidence>
<evidence type="ECO:0000256" key="9">
    <source>
        <dbReference type="ARBA" id="ARBA00022801"/>
    </source>
</evidence>
<keyword evidence="7" id="KW-0540">Nuclease</keyword>
<keyword evidence="9" id="KW-0378">Hydrolase</keyword>
<dbReference type="GO" id="GO:0005634">
    <property type="term" value="C:nucleus"/>
    <property type="evidence" value="ECO:0007669"/>
    <property type="project" value="UniProtKB-SubCell"/>
</dbReference>
<evidence type="ECO:0000313" key="16">
    <source>
        <dbReference type="RefSeq" id="XP_031441570.1"/>
    </source>
</evidence>
<dbReference type="GO" id="GO:0005737">
    <property type="term" value="C:cytoplasm"/>
    <property type="evidence" value="ECO:0007669"/>
    <property type="project" value="UniProtKB-SubCell"/>
</dbReference>
<protein>
    <recommendedName>
        <fullName evidence="5">Putative nuclease HARBI1</fullName>
    </recommendedName>
    <alternativeName>
        <fullName evidence="11">Harbinger transposase-derived nuclease</fullName>
    </alternativeName>
</protein>
<dbReference type="GO" id="GO:0016787">
    <property type="term" value="F:hydrolase activity"/>
    <property type="evidence" value="ECO:0007669"/>
    <property type="project" value="UniProtKB-KW"/>
</dbReference>
<dbReference type="PANTHER" id="PTHR22930">
    <property type="match status" value="1"/>
</dbReference>
<evidence type="ECO:0000256" key="12">
    <source>
        <dbReference type="ARBA" id="ARBA00045850"/>
    </source>
</evidence>
<comment type="subcellular location">
    <subcellularLocation>
        <location evidence="3">Cytoplasm</location>
    </subcellularLocation>
    <subcellularLocation>
        <location evidence="2">Nucleus</location>
    </subcellularLocation>
</comment>
<comment type="function">
    <text evidence="12">Transposase-derived protein that may have nuclease activity. Does not have transposase activity.</text>
</comment>
<keyword evidence="6" id="KW-0963">Cytoplasm</keyword>
<dbReference type="Proteomes" id="UP000515152">
    <property type="component" value="Chromosome 19"/>
</dbReference>
<dbReference type="OrthoDB" id="10062286at2759"/>
<evidence type="ECO:0000313" key="14">
    <source>
        <dbReference type="Proteomes" id="UP000515152"/>
    </source>
</evidence>
<evidence type="ECO:0000256" key="4">
    <source>
        <dbReference type="ARBA" id="ARBA00006958"/>
    </source>
</evidence>
<evidence type="ECO:0000256" key="5">
    <source>
        <dbReference type="ARBA" id="ARBA00015519"/>
    </source>
</evidence>
<keyword evidence="14" id="KW-1185">Reference proteome</keyword>
<sequence>MAHLLLLEYIAYRSLRNERLYRDHVDLFAESDDYLIERFRLPRPVLLELCNTLEPALRTRTKRSNPVPPHVQVLSALGFLATGTFQRELGDRVGISQSTISRGLQQVVDGIVQLVPQYIRFPYTDQEQIPVKRAFHAIAGLPNTIGAIDCTHVRIKGPSPDPFPYLNRRQYHSINVQIICDAQNHLLNVVSRFPGGALDSYILQNSSVGVHLEQGDAGDAWLIGKYLCGINCSTATVGLYSILMTFFLLGDHEYALAPWLMTPLTNPETEQEVAYNERHARAHSTAKHSIRLLKKRWMCLDETGGGKLLYKPEKVCRMIMACCVLHNMAMKSGVPLDLQPPYQPPHYNVGPEPFRHPENSHAVQVRQQLIRRM</sequence>
<dbReference type="GeneID" id="105903676"/>
<comment type="cofactor">
    <cofactor evidence="1">
        <name>a divalent metal cation</name>
        <dbReference type="ChEBI" id="CHEBI:60240"/>
    </cofactor>
</comment>
<reference evidence="15 16" key="1">
    <citation type="submission" date="2025-04" db="UniProtKB">
        <authorList>
            <consortium name="RefSeq"/>
        </authorList>
    </citation>
    <scope>IDENTIFICATION</scope>
</reference>
<evidence type="ECO:0000256" key="3">
    <source>
        <dbReference type="ARBA" id="ARBA00004496"/>
    </source>
</evidence>
<dbReference type="AlphaFoldDB" id="A0A6P8H2Z7"/>
<dbReference type="InterPro" id="IPR027806">
    <property type="entry name" value="HARBI1_dom"/>
</dbReference>
<evidence type="ECO:0000256" key="1">
    <source>
        <dbReference type="ARBA" id="ARBA00001968"/>
    </source>
</evidence>
<feature type="domain" description="DDE Tnp4" evidence="13">
    <location>
        <begin position="148"/>
        <end position="327"/>
    </location>
</feature>
<accession>A0A6P8H2Z7</accession>
<organism evidence="14 16">
    <name type="scientific">Clupea harengus</name>
    <name type="common">Atlantic herring</name>
    <dbReference type="NCBI Taxonomy" id="7950"/>
    <lineage>
        <taxon>Eukaryota</taxon>
        <taxon>Metazoa</taxon>
        <taxon>Chordata</taxon>
        <taxon>Craniata</taxon>
        <taxon>Vertebrata</taxon>
        <taxon>Euteleostomi</taxon>
        <taxon>Actinopterygii</taxon>
        <taxon>Neopterygii</taxon>
        <taxon>Teleostei</taxon>
        <taxon>Clupei</taxon>
        <taxon>Clupeiformes</taxon>
        <taxon>Clupeoidei</taxon>
        <taxon>Clupeidae</taxon>
        <taxon>Clupea</taxon>
    </lineage>
</organism>
<evidence type="ECO:0000256" key="7">
    <source>
        <dbReference type="ARBA" id="ARBA00022722"/>
    </source>
</evidence>
<dbReference type="CTD" id="566830"/>
<dbReference type="GO" id="GO:0046872">
    <property type="term" value="F:metal ion binding"/>
    <property type="evidence" value="ECO:0007669"/>
    <property type="project" value="UniProtKB-KW"/>
</dbReference>
<keyword evidence="8" id="KW-0479">Metal-binding</keyword>
<evidence type="ECO:0000256" key="8">
    <source>
        <dbReference type="ARBA" id="ARBA00022723"/>
    </source>
</evidence>
<evidence type="ECO:0000259" key="13">
    <source>
        <dbReference type="Pfam" id="PF13359"/>
    </source>
</evidence>
<dbReference type="PANTHER" id="PTHR22930:SF267">
    <property type="entry name" value="NUCLEASE HARBI1-RELATED"/>
    <property type="match status" value="1"/>
</dbReference>
<dbReference type="InterPro" id="IPR026103">
    <property type="entry name" value="HARBI1_animal"/>
</dbReference>
<comment type="similarity">
    <text evidence="4">Belongs to the HARBI1 family.</text>
</comment>
<proteinExistence type="inferred from homology"/>
<evidence type="ECO:0000256" key="2">
    <source>
        <dbReference type="ARBA" id="ARBA00004123"/>
    </source>
</evidence>
<evidence type="ECO:0000256" key="6">
    <source>
        <dbReference type="ARBA" id="ARBA00022490"/>
    </source>
</evidence>
<keyword evidence="10" id="KW-0539">Nucleus</keyword>